<dbReference type="GO" id="GO:0030638">
    <property type="term" value="P:polyketide metabolic process"/>
    <property type="evidence" value="ECO:0007669"/>
    <property type="project" value="InterPro"/>
</dbReference>
<dbReference type="PANTHER" id="PTHR31723">
    <property type="entry name" value="PATHOGENESIS-RELATED FAMILY PROTEIN"/>
    <property type="match status" value="1"/>
</dbReference>
<accession>A0A3N6NC36</accession>
<evidence type="ECO:0000313" key="2">
    <source>
        <dbReference type="Proteomes" id="UP000269154"/>
    </source>
</evidence>
<sequence>MSNTNSTNLPLWVQDREKVISNDIDVEWRGGKRPDYSHNDRVFQQESKYDHPEGSLEAIAHNLVRTFEMEASNKINPEQWLSVVADQFRMSSNGGKEYTAQEAGKHGTYNLFISKNKHYDPDKETFESSFETFNKAFPKGFLWEVIEVLSGPPNVTFKWRHWGTFQGNFKDYQPTGETIEIIGMSIARVTEDLKILSVEHYFDNSKFIKDLTAGGCPFHSQK</sequence>
<dbReference type="Gene3D" id="3.10.450.50">
    <property type="match status" value="1"/>
</dbReference>
<proteinExistence type="predicted"/>
<dbReference type="Proteomes" id="UP000269154">
    <property type="component" value="Unassembled WGS sequence"/>
</dbReference>
<comment type="caution">
    <text evidence="1">The sequence shown here is derived from an EMBL/GenBank/DDBJ whole genome shotgun (WGS) entry which is preliminary data.</text>
</comment>
<dbReference type="Pfam" id="PF07366">
    <property type="entry name" value="SnoaL"/>
    <property type="match status" value="1"/>
</dbReference>
<dbReference type="PANTHER" id="PTHR31723:SF10">
    <property type="entry name" value="PATHOGEN-RELATED PROTEIN"/>
    <property type="match status" value="1"/>
</dbReference>
<dbReference type="InterPro" id="IPR009959">
    <property type="entry name" value="Cyclase_SnoaL-like"/>
</dbReference>
<gene>
    <name evidence="1" type="ORF">D5R40_11620</name>
</gene>
<reference evidence="1 2" key="1">
    <citation type="journal article" date="2018" name="ACS Chem. Biol.">
        <title>Ketoreductase domain dysfunction expands chemodiversity: malyngamide biosynthesis in the cyanobacterium Okeania hirsuta.</title>
        <authorList>
            <person name="Moss N.A."/>
            <person name="Leao T."/>
            <person name="Rankin M."/>
            <person name="McCullough T.M."/>
            <person name="Qu P."/>
            <person name="Korobeynikov A."/>
            <person name="Smith J.L."/>
            <person name="Gerwick L."/>
            <person name="Gerwick W.H."/>
        </authorList>
    </citation>
    <scope>NUCLEOTIDE SEQUENCE [LARGE SCALE GENOMIC DNA]</scope>
    <source>
        <strain evidence="1 2">PAB10Feb10-1</strain>
    </source>
</reference>
<organism evidence="1 2">
    <name type="scientific">Okeania hirsuta</name>
    <dbReference type="NCBI Taxonomy" id="1458930"/>
    <lineage>
        <taxon>Bacteria</taxon>
        <taxon>Bacillati</taxon>
        <taxon>Cyanobacteriota</taxon>
        <taxon>Cyanophyceae</taxon>
        <taxon>Oscillatoriophycideae</taxon>
        <taxon>Oscillatoriales</taxon>
        <taxon>Microcoleaceae</taxon>
        <taxon>Okeania</taxon>
    </lineage>
</organism>
<protein>
    <submittedName>
        <fullName evidence="1">SnoaL-like polyketide cyclase</fullName>
    </submittedName>
</protein>
<evidence type="ECO:0000313" key="1">
    <source>
        <dbReference type="EMBL" id="RQH44566.1"/>
    </source>
</evidence>
<dbReference type="AlphaFoldDB" id="A0A3N6NC36"/>
<keyword evidence="2" id="KW-1185">Reference proteome</keyword>
<dbReference type="RefSeq" id="WP_124147459.1">
    <property type="nucleotide sequence ID" value="NZ_CAWOKI010000264.1"/>
</dbReference>
<name>A0A3N6NC36_9CYAN</name>
<dbReference type="EMBL" id="RCBY01000052">
    <property type="protein sequence ID" value="RQH44566.1"/>
    <property type="molecule type" value="Genomic_DNA"/>
</dbReference>
<dbReference type="OrthoDB" id="448312at2"/>
<dbReference type="InterPro" id="IPR032710">
    <property type="entry name" value="NTF2-like_dom_sf"/>
</dbReference>
<dbReference type="SUPFAM" id="SSF54427">
    <property type="entry name" value="NTF2-like"/>
    <property type="match status" value="1"/>
</dbReference>
<dbReference type="InterPro" id="IPR053218">
    <property type="entry name" value="Pathogen-related_defense"/>
</dbReference>